<feature type="signal peptide" evidence="1">
    <location>
        <begin position="1"/>
        <end position="21"/>
    </location>
</feature>
<comment type="caution">
    <text evidence="2">The sequence shown here is derived from an EMBL/GenBank/DDBJ whole genome shotgun (WGS) entry which is preliminary data.</text>
</comment>
<evidence type="ECO:0000256" key="1">
    <source>
        <dbReference type="SAM" id="SignalP"/>
    </source>
</evidence>
<feature type="chain" id="PRO_5040124599" evidence="1">
    <location>
        <begin position="22"/>
        <end position="196"/>
    </location>
</feature>
<organism evidence="2 3">
    <name type="scientific">Tothia fuscella</name>
    <dbReference type="NCBI Taxonomy" id="1048955"/>
    <lineage>
        <taxon>Eukaryota</taxon>
        <taxon>Fungi</taxon>
        <taxon>Dikarya</taxon>
        <taxon>Ascomycota</taxon>
        <taxon>Pezizomycotina</taxon>
        <taxon>Dothideomycetes</taxon>
        <taxon>Pleosporomycetidae</taxon>
        <taxon>Venturiales</taxon>
        <taxon>Cylindrosympodiaceae</taxon>
        <taxon>Tothia</taxon>
    </lineage>
</organism>
<evidence type="ECO:0000313" key="3">
    <source>
        <dbReference type="Proteomes" id="UP000800235"/>
    </source>
</evidence>
<evidence type="ECO:0000313" key="2">
    <source>
        <dbReference type="EMBL" id="KAF2424834.1"/>
    </source>
</evidence>
<dbReference type="Proteomes" id="UP000800235">
    <property type="component" value="Unassembled WGS sequence"/>
</dbReference>
<dbReference type="AlphaFoldDB" id="A0A9P4TVN8"/>
<reference evidence="2" key="1">
    <citation type="journal article" date="2020" name="Stud. Mycol.">
        <title>101 Dothideomycetes genomes: a test case for predicting lifestyles and emergence of pathogens.</title>
        <authorList>
            <person name="Haridas S."/>
            <person name="Albert R."/>
            <person name="Binder M."/>
            <person name="Bloem J."/>
            <person name="Labutti K."/>
            <person name="Salamov A."/>
            <person name="Andreopoulos B."/>
            <person name="Baker S."/>
            <person name="Barry K."/>
            <person name="Bills G."/>
            <person name="Bluhm B."/>
            <person name="Cannon C."/>
            <person name="Castanera R."/>
            <person name="Culley D."/>
            <person name="Daum C."/>
            <person name="Ezra D."/>
            <person name="Gonzalez J."/>
            <person name="Henrissat B."/>
            <person name="Kuo A."/>
            <person name="Liang C."/>
            <person name="Lipzen A."/>
            <person name="Lutzoni F."/>
            <person name="Magnuson J."/>
            <person name="Mondo S."/>
            <person name="Nolan M."/>
            <person name="Ohm R."/>
            <person name="Pangilinan J."/>
            <person name="Park H.-J."/>
            <person name="Ramirez L."/>
            <person name="Alfaro M."/>
            <person name="Sun H."/>
            <person name="Tritt A."/>
            <person name="Yoshinaga Y."/>
            <person name="Zwiers L.-H."/>
            <person name="Turgeon B."/>
            <person name="Goodwin S."/>
            <person name="Spatafora J."/>
            <person name="Crous P."/>
            <person name="Grigoriev I."/>
        </authorList>
    </citation>
    <scope>NUCLEOTIDE SEQUENCE</scope>
    <source>
        <strain evidence="2">CBS 130266</strain>
    </source>
</reference>
<keyword evidence="1" id="KW-0732">Signal</keyword>
<name>A0A9P4TVN8_9PEZI</name>
<protein>
    <submittedName>
        <fullName evidence="2">Uncharacterized protein</fullName>
    </submittedName>
</protein>
<dbReference type="OrthoDB" id="5422698at2759"/>
<accession>A0A9P4TVN8</accession>
<gene>
    <name evidence="2" type="ORF">EJ08DRAFT_681807</name>
</gene>
<keyword evidence="3" id="KW-1185">Reference proteome</keyword>
<sequence>MHLSIAFYVVVSASFQIATTATPHRFQKPINIPIYHQEFPSHRYSRLQKVPGDSPAYYTGDPSTDVLKIENLDLMPNPPHGEDDFTILLEGFLKADVGDHPTLKLSSFLNQTVGPSDVADLCGPGGWKPLEVRQNGTISCPPKEGRVEISWTKWLTRYWMKTGYYRTRVEMYTTNGTKMTDFEATLWLKGDNGLHG</sequence>
<proteinExistence type="predicted"/>
<dbReference type="EMBL" id="MU007073">
    <property type="protein sequence ID" value="KAF2424834.1"/>
    <property type="molecule type" value="Genomic_DNA"/>
</dbReference>